<dbReference type="SUPFAM" id="SSF52980">
    <property type="entry name" value="Restriction endonuclease-like"/>
    <property type="match status" value="1"/>
</dbReference>
<dbReference type="InterPro" id="IPR011335">
    <property type="entry name" value="Restrct_endonuc-II-like"/>
</dbReference>
<keyword evidence="2" id="KW-0378">Hydrolase</keyword>
<dbReference type="GO" id="GO:0004519">
    <property type="term" value="F:endonuclease activity"/>
    <property type="evidence" value="ECO:0007669"/>
    <property type="project" value="UniProtKB-KW"/>
</dbReference>
<dbReference type="Proteomes" id="UP000199518">
    <property type="component" value="Unassembled WGS sequence"/>
</dbReference>
<dbReference type="OrthoDB" id="1807117at2"/>
<keyword evidence="3" id="KW-1185">Reference proteome</keyword>
<dbReference type="AlphaFoldDB" id="A0A1I3AY49"/>
<evidence type="ECO:0000259" key="1">
    <source>
        <dbReference type="Pfam" id="PF05685"/>
    </source>
</evidence>
<keyword evidence="2" id="KW-0255">Endonuclease</keyword>
<dbReference type="PANTHER" id="PTHR34107">
    <property type="entry name" value="SLL0198 PROTEIN-RELATED"/>
    <property type="match status" value="1"/>
</dbReference>
<proteinExistence type="predicted"/>
<evidence type="ECO:0000313" key="3">
    <source>
        <dbReference type="Proteomes" id="UP000199518"/>
    </source>
</evidence>
<keyword evidence="2" id="KW-0540">Nuclease</keyword>
<dbReference type="EMBL" id="FOQD01000001">
    <property type="protein sequence ID" value="SFH54973.1"/>
    <property type="molecule type" value="Genomic_DNA"/>
</dbReference>
<reference evidence="3" key="1">
    <citation type="submission" date="2016-10" db="EMBL/GenBank/DDBJ databases">
        <authorList>
            <person name="Varghese N."/>
            <person name="Submissions S."/>
        </authorList>
    </citation>
    <scope>NUCLEOTIDE SEQUENCE [LARGE SCALE GENOMIC DNA]</scope>
    <source>
        <strain evidence="3">DSM 26348</strain>
    </source>
</reference>
<dbReference type="InterPro" id="IPR012296">
    <property type="entry name" value="Nuclease_put_TT1808"/>
</dbReference>
<organism evidence="2 3">
    <name type="scientific">Planctomicrobium piriforme</name>
    <dbReference type="NCBI Taxonomy" id="1576369"/>
    <lineage>
        <taxon>Bacteria</taxon>
        <taxon>Pseudomonadati</taxon>
        <taxon>Planctomycetota</taxon>
        <taxon>Planctomycetia</taxon>
        <taxon>Planctomycetales</taxon>
        <taxon>Planctomycetaceae</taxon>
        <taxon>Planctomicrobium</taxon>
    </lineage>
</organism>
<dbReference type="RefSeq" id="WP_092046907.1">
    <property type="nucleotide sequence ID" value="NZ_FOQD01000001.1"/>
</dbReference>
<gene>
    <name evidence="2" type="ORF">SAMN05421753_101120</name>
</gene>
<sequence length="190" mass="21485">MSIDAPPRNMTPEDFLLLPNRDAYELVNGELVELKMSEDSSWIAGEIFFYLRAALAKRRSGWIFPEGTMFRCFPADPNRVRRADASFIRNEHRPHGPESIGYTSVVPDLVVEVVSPGDGAYDVNEKVEDWLEAGVAVLWLVMPRDRTVTVYKAGQKPQLLTSSEEITLNLIPDFRCQVADFFPPTVEKPN</sequence>
<protein>
    <submittedName>
        <fullName evidence="2">Endonuclease, Uma2 family (Restriction endonuclease fold)</fullName>
    </submittedName>
</protein>
<dbReference type="Gene3D" id="3.90.1570.10">
    <property type="entry name" value="tt1808, chain A"/>
    <property type="match status" value="1"/>
</dbReference>
<feature type="domain" description="Putative restriction endonuclease" evidence="1">
    <location>
        <begin position="12"/>
        <end position="178"/>
    </location>
</feature>
<dbReference type="CDD" id="cd06260">
    <property type="entry name" value="DUF820-like"/>
    <property type="match status" value="1"/>
</dbReference>
<accession>A0A1I3AY49</accession>
<dbReference type="InterPro" id="IPR008538">
    <property type="entry name" value="Uma2"/>
</dbReference>
<evidence type="ECO:0000313" key="2">
    <source>
        <dbReference type="EMBL" id="SFH54973.1"/>
    </source>
</evidence>
<name>A0A1I3AY49_9PLAN</name>
<dbReference type="STRING" id="1576369.SAMN05421753_101120"/>
<dbReference type="PANTHER" id="PTHR34107:SF1">
    <property type="entry name" value="SLL0198 PROTEIN"/>
    <property type="match status" value="1"/>
</dbReference>
<dbReference type="Pfam" id="PF05685">
    <property type="entry name" value="Uma2"/>
    <property type="match status" value="1"/>
</dbReference>